<organism evidence="1 2">
    <name type="scientific">Xanthomonas phage pXoo2106</name>
    <dbReference type="NCBI Taxonomy" id="2970483"/>
    <lineage>
        <taxon>Viruses</taxon>
        <taxon>Duplodnaviria</taxon>
        <taxon>Heunggongvirae</taxon>
        <taxon>Uroviricota</taxon>
        <taxon>Caudoviricetes</taxon>
        <taxon>Autographivirales</taxon>
        <taxon>Autonotataviridae</taxon>
        <taxon>Gujervirinae</taxon>
        <taxon>Pradovirus</taxon>
        <taxon>Pradovirus pXoo2106</taxon>
    </lineage>
</organism>
<dbReference type="EMBL" id="ON960072">
    <property type="protein sequence ID" value="UUR56196.1"/>
    <property type="molecule type" value="Genomic_DNA"/>
</dbReference>
<dbReference type="Proteomes" id="UP001165482">
    <property type="component" value="Segment"/>
</dbReference>
<evidence type="ECO:0000313" key="2">
    <source>
        <dbReference type="Proteomes" id="UP001165482"/>
    </source>
</evidence>
<sequence>MIVNLGGFERKSGDVTSIRATVEGEVFEFNRVFNPIYEERHREHIQRGMFLELMEHIYDKFIKE</sequence>
<gene>
    <name evidence="1" type="ORF">pXoo2106_27</name>
</gene>
<protein>
    <submittedName>
        <fullName evidence="1">Uncharacterized protein</fullName>
    </submittedName>
</protein>
<accession>A0AAX3C136</accession>
<reference evidence="1" key="1">
    <citation type="submission" date="2022-07" db="EMBL/GenBank/DDBJ databases">
        <authorList>
            <person name="Liu M."/>
        </authorList>
    </citation>
    <scope>NUCLEOTIDE SEQUENCE</scope>
</reference>
<keyword evidence="2" id="KW-1185">Reference proteome</keyword>
<proteinExistence type="predicted"/>
<evidence type="ECO:0000313" key="1">
    <source>
        <dbReference type="EMBL" id="UUR56196.1"/>
    </source>
</evidence>
<name>A0AAX3C136_9CAUD</name>